<dbReference type="NCBIfam" id="TIGR00401">
    <property type="entry name" value="msrA"/>
    <property type="match status" value="1"/>
</dbReference>
<feature type="compositionally biased region" description="Low complexity" evidence="7">
    <location>
        <begin position="180"/>
        <end position="190"/>
    </location>
</feature>
<feature type="compositionally biased region" description="Polar residues" evidence="7">
    <location>
        <begin position="241"/>
        <end position="263"/>
    </location>
</feature>
<evidence type="ECO:0000313" key="10">
    <source>
        <dbReference type="EMBL" id="TKA39983.1"/>
    </source>
</evidence>
<feature type="region of interest" description="Disordered" evidence="7">
    <location>
        <begin position="1103"/>
        <end position="1122"/>
    </location>
</feature>
<accession>A0A4U0UVM2</accession>
<feature type="region of interest" description="Disordered" evidence="7">
    <location>
        <begin position="739"/>
        <end position="805"/>
    </location>
</feature>
<protein>
    <recommendedName>
        <fullName evidence="2">peptide-methionine (S)-S-oxide reductase</fullName>
        <ecNumber evidence="2">1.8.4.11</ecNumber>
    </recommendedName>
    <alternativeName>
        <fullName evidence="4">Peptide-methionine (S)-S-oxide reductase</fullName>
    </alternativeName>
</protein>
<gene>
    <name evidence="10" type="ORF">B0A54_10335</name>
</gene>
<dbReference type="InterPro" id="IPR002569">
    <property type="entry name" value="Met_Sox_Rdtase_MsrA_dom"/>
</dbReference>
<dbReference type="GO" id="GO:0008113">
    <property type="term" value="F:peptide-methionine (S)-S-oxide reductase activity"/>
    <property type="evidence" value="ECO:0007669"/>
    <property type="project" value="UniProtKB-EC"/>
</dbReference>
<feature type="compositionally biased region" description="Polar residues" evidence="7">
    <location>
        <begin position="1051"/>
        <end position="1085"/>
    </location>
</feature>
<evidence type="ECO:0000256" key="6">
    <source>
        <dbReference type="ARBA" id="ARBA00048782"/>
    </source>
</evidence>
<dbReference type="GO" id="GO:0034599">
    <property type="term" value="P:cellular response to oxidative stress"/>
    <property type="evidence" value="ECO:0007669"/>
    <property type="project" value="UniProtKB-ARBA"/>
</dbReference>
<evidence type="ECO:0000256" key="5">
    <source>
        <dbReference type="ARBA" id="ARBA00047806"/>
    </source>
</evidence>
<comment type="catalytic activity">
    <reaction evidence="5">
        <text>L-methionyl-[protein] + [thioredoxin]-disulfide + H2O = L-methionyl-(S)-S-oxide-[protein] + [thioredoxin]-dithiol</text>
        <dbReference type="Rhea" id="RHEA:14217"/>
        <dbReference type="Rhea" id="RHEA-COMP:10698"/>
        <dbReference type="Rhea" id="RHEA-COMP:10700"/>
        <dbReference type="Rhea" id="RHEA-COMP:12313"/>
        <dbReference type="Rhea" id="RHEA-COMP:12315"/>
        <dbReference type="ChEBI" id="CHEBI:15377"/>
        <dbReference type="ChEBI" id="CHEBI:16044"/>
        <dbReference type="ChEBI" id="CHEBI:29950"/>
        <dbReference type="ChEBI" id="CHEBI:44120"/>
        <dbReference type="ChEBI" id="CHEBI:50058"/>
        <dbReference type="EC" id="1.8.4.11"/>
    </reaction>
</comment>
<feature type="compositionally biased region" description="Polar residues" evidence="7">
    <location>
        <begin position="777"/>
        <end position="786"/>
    </location>
</feature>
<feature type="compositionally biased region" description="Polar residues" evidence="7">
    <location>
        <begin position="1029"/>
        <end position="1039"/>
    </location>
</feature>
<feature type="region of interest" description="Disordered" evidence="7">
    <location>
        <begin position="835"/>
        <end position="855"/>
    </location>
</feature>
<dbReference type="SUPFAM" id="SSF82171">
    <property type="entry name" value="DPP6 N-terminal domain-like"/>
    <property type="match status" value="1"/>
</dbReference>
<dbReference type="Pfam" id="PF01625">
    <property type="entry name" value="PMSR"/>
    <property type="match status" value="1"/>
</dbReference>
<dbReference type="Gene3D" id="2.130.10.10">
    <property type="entry name" value="YVTN repeat-like/Quinoprotein amine dehydrogenase"/>
    <property type="match status" value="1"/>
</dbReference>
<keyword evidence="3" id="KW-0560">Oxidoreductase</keyword>
<dbReference type="STRING" id="329885.A0A4U0UVM2"/>
<feature type="region of interest" description="Disordered" evidence="7">
    <location>
        <begin position="1017"/>
        <end position="1086"/>
    </location>
</feature>
<dbReference type="EC" id="1.8.4.11" evidence="2"/>
<evidence type="ECO:0000256" key="3">
    <source>
        <dbReference type="ARBA" id="ARBA00023002"/>
    </source>
</evidence>
<feature type="compositionally biased region" description="Polar residues" evidence="7">
    <location>
        <begin position="846"/>
        <end position="855"/>
    </location>
</feature>
<dbReference type="PANTHER" id="PTHR43774:SF1">
    <property type="entry name" value="PEPTIDE METHIONINE SULFOXIDE REDUCTASE MSRA 2"/>
    <property type="match status" value="1"/>
</dbReference>
<feature type="compositionally biased region" description="Polar residues" evidence="7">
    <location>
        <begin position="1"/>
        <end position="10"/>
    </location>
</feature>
<evidence type="ECO:0000313" key="11">
    <source>
        <dbReference type="Proteomes" id="UP000310066"/>
    </source>
</evidence>
<feature type="compositionally biased region" description="Polar residues" evidence="7">
    <location>
        <begin position="980"/>
        <end position="1003"/>
    </location>
</feature>
<dbReference type="InterPro" id="IPR036509">
    <property type="entry name" value="Met_Sox_Rdtase_MsrA_sf"/>
</dbReference>
<dbReference type="FunFam" id="3.30.1060.10:FF:000006">
    <property type="entry name" value="Peptide methionine sulfoxide reductase"/>
    <property type="match status" value="1"/>
</dbReference>
<dbReference type="OrthoDB" id="3925024at2759"/>
<evidence type="ECO:0000256" key="7">
    <source>
        <dbReference type="SAM" id="MobiDB-lite"/>
    </source>
</evidence>
<feature type="compositionally biased region" description="Basic and acidic residues" evidence="7">
    <location>
        <begin position="792"/>
        <end position="803"/>
    </location>
</feature>
<dbReference type="InterPro" id="IPR055589">
    <property type="entry name" value="DUF7165"/>
</dbReference>
<proteinExistence type="inferred from homology"/>
<feature type="region of interest" description="Disordered" evidence="7">
    <location>
        <begin position="1"/>
        <end position="27"/>
    </location>
</feature>
<evidence type="ECO:0000256" key="4">
    <source>
        <dbReference type="ARBA" id="ARBA00030643"/>
    </source>
</evidence>
<feature type="compositionally biased region" description="Low complexity" evidence="7">
    <location>
        <begin position="1135"/>
        <end position="1148"/>
    </location>
</feature>
<dbReference type="Proteomes" id="UP000310066">
    <property type="component" value="Unassembled WGS sequence"/>
</dbReference>
<dbReference type="EMBL" id="NAJP01000036">
    <property type="protein sequence ID" value="TKA39983.1"/>
    <property type="molecule type" value="Genomic_DNA"/>
</dbReference>
<dbReference type="PANTHER" id="PTHR43774">
    <property type="entry name" value="PEPTIDE METHIONINE SULFOXIDE REDUCTASE"/>
    <property type="match status" value="1"/>
</dbReference>
<feature type="region of interest" description="Disordered" evidence="7">
    <location>
        <begin position="978"/>
        <end position="1003"/>
    </location>
</feature>
<feature type="region of interest" description="Disordered" evidence="7">
    <location>
        <begin position="896"/>
        <end position="943"/>
    </location>
</feature>
<feature type="compositionally biased region" description="Acidic residues" evidence="7">
    <location>
        <begin position="107"/>
        <end position="130"/>
    </location>
</feature>
<dbReference type="HAMAP" id="MF_01401">
    <property type="entry name" value="MsrA"/>
    <property type="match status" value="1"/>
</dbReference>
<dbReference type="Gene3D" id="3.30.1060.10">
    <property type="entry name" value="Peptide methionine sulphoxide reductase MsrA"/>
    <property type="match status" value="1"/>
</dbReference>
<evidence type="ECO:0000259" key="8">
    <source>
        <dbReference type="Pfam" id="PF01625"/>
    </source>
</evidence>
<evidence type="ECO:0000256" key="2">
    <source>
        <dbReference type="ARBA" id="ARBA00012502"/>
    </source>
</evidence>
<feature type="region of interest" description="Disordered" evidence="7">
    <location>
        <begin position="1135"/>
        <end position="1175"/>
    </location>
</feature>
<feature type="domain" description="DUF7165" evidence="9">
    <location>
        <begin position="284"/>
        <end position="590"/>
    </location>
</feature>
<comment type="caution">
    <text evidence="10">The sequence shown here is derived from an EMBL/GenBank/DDBJ whole genome shotgun (WGS) entry which is preliminary data.</text>
</comment>
<dbReference type="Pfam" id="PF23749">
    <property type="entry name" value="DUF7165"/>
    <property type="match status" value="1"/>
</dbReference>
<reference evidence="10 11" key="1">
    <citation type="submission" date="2017-03" db="EMBL/GenBank/DDBJ databases">
        <title>Genomes of endolithic fungi from Antarctica.</title>
        <authorList>
            <person name="Coleine C."/>
            <person name="Masonjones S."/>
            <person name="Stajich J.E."/>
        </authorList>
    </citation>
    <scope>NUCLEOTIDE SEQUENCE [LARGE SCALE GENOMIC DNA]</scope>
    <source>
        <strain evidence="10 11">CCFEE 5311</strain>
    </source>
</reference>
<feature type="compositionally biased region" description="Basic and acidic residues" evidence="7">
    <location>
        <begin position="88"/>
        <end position="97"/>
    </location>
</feature>
<sequence length="1476" mass="160039">MPVSTFSSGSHAVRSGHGTMIARWNSTRDKIAADERRMSMSEITEMDGTGLHQRSDWPLMDDNHGVLLPQRSVSPVEQDDEEAVVEEAVVRRSEDVRNPGPDAAPQPEEEMEDGEVSDMEDSGEGVEDGAEPTLGMDARRRLHKHLSAPPDPMPYLPAVGSEEATASRSRLNGQHDDRPSPGSESSRRPSAVTSEEDDEARDLATPIPWGRDDAALRSNSPATPLVGGGAITNGHARESSMAKTTPLSRSTSRASSHQTTHIPTNKDRVRYSWQSLQDDEPNRPRIHIIKLVSEVATASAGFPGGEAFGFSISPGGRRIAAFNSARLYVLQTGALPVGISQDYALKRRPLAVEIVDDGDVLAILADEHTINIYDLGRHLLRRTKTIKTDFPTGCIALAPTGGLIAAAYEGGVEIFSLDPSALPTDRRAVRSQRMDRMTFSEDGSTLLGTTTRINVSSTMVVSVPVYPVAPNGTPTHQELKEAWCSELLHPENIRNSSHSTFMRENRRACNDRIFAWNGVADTFGVLSVEDMQYVNIDFPVVISPPLSTCGGLGAAIHSCPAIDEHGDTIAMIVNDRTIRLYIVPHKADDDEITVEAHSIDHELDEGYGCPFNEARWVYSSAPGGVVEQGMNGEEMVDDIEGGRIILFDFDPQFAGQPGQTFSLTLGKSPPQLLEEEQVDVADEVALVRRRTVNQSKSGGLSQRPITLGRSATAFNSGSRTLRSASPAFAVRSNRTSVLSMHSMQSEATRSLPDLAESPVESHEVEEPYAQNAPRSHASLQRAASNAQRHRYQTLEERTQERVSVDSNGGFLPLPEYTEEPNAPLPSRFRAMAGLDAPAQSPPKPSIVTSTNSGPSAWTAGPATAPASMTDNFSAEEAFRTASAMFSAVSGQQRQDAVAAAMQSSSETSAPVSRSGTFDSAGPMQSRRAPGAVPRTDTFSSINSMPRSLQRAYSNAITPLGVGPAPSLIGDWENVSPVNRADTSMQNGSMNGTLSHSPASSVPENQHWDAIQSAGPQGRYQHFNRVPGASNPQPYSTSLLNPPGHAGVPNRIPSNASSYNPTSPTSQNSASRTPTSPNGMGVNTSRRVPPHMQAFRTAAASASLFPSTPDSDRVPLRAPPANAGSVAHPITAWHPPAASAASLPPSSSARSHVRMNSVGGRGGQHSRQSSLTGRSAFASTEKAKKLGFFNKRRKERFVMPGGYPSEEGRGGGGESLLETRRFGWLCDEAFERIDGIWKAMDLVYDTLDNSLTANLKPTTQLLLCLLGLLGAFTMTSLFQRLTRPFTSTTMRFTPEQSAQLSTVPEGAQKATLAAGCFWGIEHMYRKDFGGKGLLDARVGYIGGDAKSPTYRAVCSGRTGHAEACQIVFNPDELSYRTIIEYFYKMHDPTTSNRQGPDVGSQYRSGIFYHDEEQKKIAEEVTKKANEQWWKNGIKTEILDATKAEWWDAEKYHQLYLDNNPGGYECPSHYVRKFPELQ</sequence>
<feature type="compositionally biased region" description="Polar residues" evidence="7">
    <location>
        <begin position="901"/>
        <end position="917"/>
    </location>
</feature>
<feature type="region of interest" description="Disordered" evidence="7">
    <location>
        <begin position="69"/>
        <end position="263"/>
    </location>
</feature>
<organism evidence="10 11">
    <name type="scientific">Friedmanniomyces endolithicus</name>
    <dbReference type="NCBI Taxonomy" id="329885"/>
    <lineage>
        <taxon>Eukaryota</taxon>
        <taxon>Fungi</taxon>
        <taxon>Dikarya</taxon>
        <taxon>Ascomycota</taxon>
        <taxon>Pezizomycotina</taxon>
        <taxon>Dothideomycetes</taxon>
        <taxon>Dothideomycetidae</taxon>
        <taxon>Mycosphaerellales</taxon>
        <taxon>Teratosphaeriaceae</taxon>
        <taxon>Friedmanniomyces</taxon>
    </lineage>
</organism>
<comment type="catalytic activity">
    <reaction evidence="6">
        <text>[thioredoxin]-disulfide + L-methionine + H2O = L-methionine (S)-S-oxide + [thioredoxin]-dithiol</text>
        <dbReference type="Rhea" id="RHEA:19993"/>
        <dbReference type="Rhea" id="RHEA-COMP:10698"/>
        <dbReference type="Rhea" id="RHEA-COMP:10700"/>
        <dbReference type="ChEBI" id="CHEBI:15377"/>
        <dbReference type="ChEBI" id="CHEBI:29950"/>
        <dbReference type="ChEBI" id="CHEBI:50058"/>
        <dbReference type="ChEBI" id="CHEBI:57844"/>
        <dbReference type="ChEBI" id="CHEBI:58772"/>
        <dbReference type="EC" id="1.8.4.11"/>
    </reaction>
</comment>
<evidence type="ECO:0000259" key="9">
    <source>
        <dbReference type="Pfam" id="PF23749"/>
    </source>
</evidence>
<name>A0A4U0UVM2_9PEZI</name>
<comment type="similarity">
    <text evidence="1">Belongs to the MsrA Met sulfoxide reductase family.</text>
</comment>
<feature type="domain" description="Peptide methionine sulphoxide reductase MsrA" evidence="8">
    <location>
        <begin position="1308"/>
        <end position="1464"/>
    </location>
</feature>
<evidence type="ECO:0000256" key="1">
    <source>
        <dbReference type="ARBA" id="ARBA00005591"/>
    </source>
</evidence>
<dbReference type="InterPro" id="IPR015943">
    <property type="entry name" value="WD40/YVTN_repeat-like_dom_sf"/>
</dbReference>
<dbReference type="SUPFAM" id="SSF55068">
    <property type="entry name" value="Peptide methionine sulfoxide reductase"/>
    <property type="match status" value="1"/>
</dbReference>
<feature type="compositionally biased region" description="Polar residues" evidence="7">
    <location>
        <begin position="739"/>
        <end position="748"/>
    </location>
</feature>